<reference evidence="2 3" key="1">
    <citation type="journal article" date="2024" name="Science">
        <title>Giant polyketide synthase enzymes in the biosynthesis of giant marine polyether toxins.</title>
        <authorList>
            <person name="Fallon T.R."/>
            <person name="Shende V.V."/>
            <person name="Wierzbicki I.H."/>
            <person name="Pendleton A.L."/>
            <person name="Watervoot N.F."/>
            <person name="Auber R.P."/>
            <person name="Gonzalez D.J."/>
            <person name="Wisecaver J.H."/>
            <person name="Moore B.S."/>
        </authorList>
    </citation>
    <scope>NUCLEOTIDE SEQUENCE [LARGE SCALE GENOMIC DNA]</scope>
    <source>
        <strain evidence="2 3">12B1</strain>
    </source>
</reference>
<protein>
    <submittedName>
        <fullName evidence="2">Uncharacterized protein</fullName>
    </submittedName>
</protein>
<sequence length="164" mass="19497">MIPIAPIRPEEAEECRKEYEQKIIRIYEQLLQDSNIQYQENLARLREEKDKAISEAEQIKQEAEECCKEYEQKIREKEQSLHDSNIQYQENLARLREEKDQANSEAEQIRQGAEDAKDEAVYKTLARLETQMRPLNDLFLRVQGLLLSDFSAEVRAYFPPLMFR</sequence>
<keyword evidence="1" id="KW-0175">Coiled coil</keyword>
<feature type="coiled-coil region" evidence="1">
    <location>
        <begin position="28"/>
        <end position="119"/>
    </location>
</feature>
<dbReference type="EMBL" id="JBGBPQ010000008">
    <property type="protein sequence ID" value="KAL1521128.1"/>
    <property type="molecule type" value="Genomic_DNA"/>
</dbReference>
<proteinExistence type="predicted"/>
<accession>A0AB34JJI8</accession>
<dbReference type="AlphaFoldDB" id="A0AB34JJI8"/>
<organism evidence="2 3">
    <name type="scientific">Prymnesium parvum</name>
    <name type="common">Toxic golden alga</name>
    <dbReference type="NCBI Taxonomy" id="97485"/>
    <lineage>
        <taxon>Eukaryota</taxon>
        <taxon>Haptista</taxon>
        <taxon>Haptophyta</taxon>
        <taxon>Prymnesiophyceae</taxon>
        <taxon>Prymnesiales</taxon>
        <taxon>Prymnesiaceae</taxon>
        <taxon>Prymnesium</taxon>
    </lineage>
</organism>
<evidence type="ECO:0000313" key="2">
    <source>
        <dbReference type="EMBL" id="KAL1521128.1"/>
    </source>
</evidence>
<keyword evidence="3" id="KW-1185">Reference proteome</keyword>
<evidence type="ECO:0000256" key="1">
    <source>
        <dbReference type="SAM" id="Coils"/>
    </source>
</evidence>
<dbReference type="Proteomes" id="UP001515480">
    <property type="component" value="Unassembled WGS sequence"/>
</dbReference>
<comment type="caution">
    <text evidence="2">The sequence shown here is derived from an EMBL/GenBank/DDBJ whole genome shotgun (WGS) entry which is preliminary data.</text>
</comment>
<evidence type="ECO:0000313" key="3">
    <source>
        <dbReference type="Proteomes" id="UP001515480"/>
    </source>
</evidence>
<name>A0AB34JJI8_PRYPA</name>
<gene>
    <name evidence="2" type="ORF">AB1Y20_022682</name>
</gene>